<name>A0A9R1URI9_LACSA</name>
<dbReference type="InterPro" id="IPR040338">
    <property type="entry name" value="At1g67623-like"/>
</dbReference>
<dbReference type="InterPro" id="IPR057136">
    <property type="entry name" value="At2g35280_TPR_dom"/>
</dbReference>
<protein>
    <recommendedName>
        <fullName evidence="1">At2g35280-like TPR domain-containing protein</fullName>
    </recommendedName>
</protein>
<dbReference type="PANTHER" id="PTHR33784:SF49">
    <property type="entry name" value="F-BOX PROTEIN"/>
    <property type="match status" value="1"/>
</dbReference>
<dbReference type="Pfam" id="PF23310">
    <property type="entry name" value="TPR_27"/>
    <property type="match status" value="1"/>
</dbReference>
<dbReference type="AlphaFoldDB" id="A0A9R1URI9"/>
<accession>A0A9R1URI9</accession>
<evidence type="ECO:0000259" key="1">
    <source>
        <dbReference type="Pfam" id="PF23310"/>
    </source>
</evidence>
<feature type="domain" description="At2g35280-like TPR" evidence="1">
    <location>
        <begin position="57"/>
        <end position="131"/>
    </location>
</feature>
<dbReference type="PANTHER" id="PTHR33784">
    <property type="entry name" value="OS05G0482100 PROTEIN"/>
    <property type="match status" value="1"/>
</dbReference>
<dbReference type="Proteomes" id="UP000235145">
    <property type="component" value="Unassembled WGS sequence"/>
</dbReference>
<dbReference type="EMBL" id="NBSK02000008">
    <property type="protein sequence ID" value="KAJ0191832.1"/>
    <property type="molecule type" value="Genomic_DNA"/>
</dbReference>
<reference evidence="2 3" key="1">
    <citation type="journal article" date="2017" name="Nat. Commun.">
        <title>Genome assembly with in vitro proximity ligation data and whole-genome triplication in lettuce.</title>
        <authorList>
            <person name="Reyes-Chin-Wo S."/>
            <person name="Wang Z."/>
            <person name="Yang X."/>
            <person name="Kozik A."/>
            <person name="Arikit S."/>
            <person name="Song C."/>
            <person name="Xia L."/>
            <person name="Froenicke L."/>
            <person name="Lavelle D.O."/>
            <person name="Truco M.J."/>
            <person name="Xia R."/>
            <person name="Zhu S."/>
            <person name="Xu C."/>
            <person name="Xu H."/>
            <person name="Xu X."/>
            <person name="Cox K."/>
            <person name="Korf I."/>
            <person name="Meyers B.C."/>
            <person name="Michelmore R.W."/>
        </authorList>
    </citation>
    <scope>NUCLEOTIDE SEQUENCE [LARGE SCALE GENOMIC DNA]</scope>
    <source>
        <strain evidence="3">cv. Salinas</strain>
        <tissue evidence="2">Seedlings</tissue>
    </source>
</reference>
<evidence type="ECO:0000313" key="2">
    <source>
        <dbReference type="EMBL" id="KAJ0191832.1"/>
    </source>
</evidence>
<organism evidence="2 3">
    <name type="scientific">Lactuca sativa</name>
    <name type="common">Garden lettuce</name>
    <dbReference type="NCBI Taxonomy" id="4236"/>
    <lineage>
        <taxon>Eukaryota</taxon>
        <taxon>Viridiplantae</taxon>
        <taxon>Streptophyta</taxon>
        <taxon>Embryophyta</taxon>
        <taxon>Tracheophyta</taxon>
        <taxon>Spermatophyta</taxon>
        <taxon>Magnoliopsida</taxon>
        <taxon>eudicotyledons</taxon>
        <taxon>Gunneridae</taxon>
        <taxon>Pentapetalae</taxon>
        <taxon>asterids</taxon>
        <taxon>campanulids</taxon>
        <taxon>Asterales</taxon>
        <taxon>Asteraceae</taxon>
        <taxon>Cichorioideae</taxon>
        <taxon>Cichorieae</taxon>
        <taxon>Lactucinae</taxon>
        <taxon>Lactuca</taxon>
    </lineage>
</organism>
<proteinExistence type="predicted"/>
<comment type="caution">
    <text evidence="2">The sequence shown here is derived from an EMBL/GenBank/DDBJ whole genome shotgun (WGS) entry which is preliminary data.</text>
</comment>
<evidence type="ECO:0000313" key="3">
    <source>
        <dbReference type="Proteomes" id="UP000235145"/>
    </source>
</evidence>
<gene>
    <name evidence="2" type="ORF">LSAT_V11C800436930</name>
</gene>
<keyword evidence="3" id="KW-1185">Reference proteome</keyword>
<sequence>MSNIEVAVTFESDICSIRVRICERHRLCKTLMYEGGGDPQVYRTACIDMFEGMGTKNLKVDLFIRTCALHNNIEAMFRQGIDECFYYGNFDLGMTLLRQAADEVHLEAIYFLGMIYISRWPHQCDEGLQLLDAYFGWAVPDDGDYTSVVDSVPKKPRHSVKCALPIDHEEDED</sequence>